<evidence type="ECO:0000313" key="2">
    <source>
        <dbReference type="Proteomes" id="UP001501788"/>
    </source>
</evidence>
<organism evidence="1 2">
    <name type="scientific">Acidovorax lacteus</name>
    <dbReference type="NCBI Taxonomy" id="1924988"/>
    <lineage>
        <taxon>Bacteria</taxon>
        <taxon>Pseudomonadati</taxon>
        <taxon>Pseudomonadota</taxon>
        <taxon>Betaproteobacteria</taxon>
        <taxon>Burkholderiales</taxon>
        <taxon>Comamonadaceae</taxon>
        <taxon>Acidovorax</taxon>
    </lineage>
</organism>
<sequence>MLAASIIIGVELDDEMFGGTALVGIEVSGGSAFTMDTEKTPAATTANGRTRNALKSFMVTFPFVLTYLAAKGLRTW</sequence>
<dbReference type="Proteomes" id="UP001501788">
    <property type="component" value="Unassembled WGS sequence"/>
</dbReference>
<gene>
    <name evidence="1" type="ORF">GCM10023090_22830</name>
</gene>
<comment type="caution">
    <text evidence="1">The sequence shown here is derived from an EMBL/GenBank/DDBJ whole genome shotgun (WGS) entry which is preliminary data.</text>
</comment>
<accession>A0ABP8LBL3</accession>
<dbReference type="EMBL" id="BAABEX010000024">
    <property type="protein sequence ID" value="GAA4426588.1"/>
    <property type="molecule type" value="Genomic_DNA"/>
</dbReference>
<reference evidence="2" key="1">
    <citation type="journal article" date="2019" name="Int. J. Syst. Evol. Microbiol.">
        <title>The Global Catalogue of Microorganisms (GCM) 10K type strain sequencing project: providing services to taxonomists for standard genome sequencing and annotation.</title>
        <authorList>
            <consortium name="The Broad Institute Genomics Platform"/>
            <consortium name="The Broad Institute Genome Sequencing Center for Infectious Disease"/>
            <person name="Wu L."/>
            <person name="Ma J."/>
        </authorList>
    </citation>
    <scope>NUCLEOTIDE SEQUENCE [LARGE SCALE GENOMIC DNA]</scope>
    <source>
        <strain evidence="2">JCM 31890</strain>
    </source>
</reference>
<evidence type="ECO:0000313" key="1">
    <source>
        <dbReference type="EMBL" id="GAA4426588.1"/>
    </source>
</evidence>
<protein>
    <submittedName>
        <fullName evidence="1">Uncharacterized protein</fullName>
    </submittedName>
</protein>
<proteinExistence type="predicted"/>
<keyword evidence="2" id="KW-1185">Reference proteome</keyword>
<name>A0ABP8LBL3_9BURK</name>